<name>A0A9D1KJ72_9MOLU</name>
<feature type="non-terminal residue" evidence="1">
    <location>
        <position position="1"/>
    </location>
</feature>
<sequence length="48" mass="5684">RHEYYRRLLCQLLGRLVESGQYPVSELDTLGQIVEDICYNNAKEFFGF</sequence>
<dbReference type="InterPro" id="IPR032466">
    <property type="entry name" value="Metal_Hydrolase"/>
</dbReference>
<dbReference type="GO" id="GO:0006064">
    <property type="term" value="P:glucuronate catabolic process"/>
    <property type="evidence" value="ECO:0007669"/>
    <property type="project" value="InterPro"/>
</dbReference>
<gene>
    <name evidence="1" type="ORF">IAD46_04565</name>
</gene>
<evidence type="ECO:0000313" key="1">
    <source>
        <dbReference type="EMBL" id="HIT50281.1"/>
    </source>
</evidence>
<dbReference type="GO" id="GO:0008880">
    <property type="term" value="F:glucuronate isomerase activity"/>
    <property type="evidence" value="ECO:0007669"/>
    <property type="project" value="InterPro"/>
</dbReference>
<accession>A0A9D1KJ72</accession>
<reference evidence="1" key="1">
    <citation type="submission" date="2020-10" db="EMBL/GenBank/DDBJ databases">
        <authorList>
            <person name="Gilroy R."/>
        </authorList>
    </citation>
    <scope>NUCLEOTIDE SEQUENCE</scope>
    <source>
        <strain evidence="1">ChiW17-6978</strain>
    </source>
</reference>
<dbReference type="SUPFAM" id="SSF51556">
    <property type="entry name" value="Metallo-dependent hydrolases"/>
    <property type="match status" value="1"/>
</dbReference>
<dbReference type="Pfam" id="PF02614">
    <property type="entry name" value="UxaC"/>
    <property type="match status" value="1"/>
</dbReference>
<dbReference type="Gene3D" id="3.20.20.140">
    <property type="entry name" value="Metal-dependent hydrolases"/>
    <property type="match status" value="1"/>
</dbReference>
<comment type="caution">
    <text evidence="1">The sequence shown here is derived from an EMBL/GenBank/DDBJ whole genome shotgun (WGS) entry which is preliminary data.</text>
</comment>
<protein>
    <submittedName>
        <fullName evidence="1">Glucuronate isomerase</fullName>
    </submittedName>
</protein>
<evidence type="ECO:0000313" key="2">
    <source>
        <dbReference type="Proteomes" id="UP000886758"/>
    </source>
</evidence>
<dbReference type="InterPro" id="IPR003766">
    <property type="entry name" value="Uronate_isomerase"/>
</dbReference>
<dbReference type="EMBL" id="DVLF01000144">
    <property type="protein sequence ID" value="HIT50281.1"/>
    <property type="molecule type" value="Genomic_DNA"/>
</dbReference>
<organism evidence="1 2">
    <name type="scientific">Candidatus Pelethenecus faecipullorum</name>
    <dbReference type="NCBI Taxonomy" id="2840900"/>
    <lineage>
        <taxon>Bacteria</taxon>
        <taxon>Bacillati</taxon>
        <taxon>Mycoplasmatota</taxon>
        <taxon>Mollicutes</taxon>
        <taxon>Candidatus Pelethenecus</taxon>
    </lineage>
</organism>
<reference evidence="1" key="2">
    <citation type="journal article" date="2021" name="PeerJ">
        <title>Extensive microbial diversity within the chicken gut microbiome revealed by metagenomics and culture.</title>
        <authorList>
            <person name="Gilroy R."/>
            <person name="Ravi A."/>
            <person name="Getino M."/>
            <person name="Pursley I."/>
            <person name="Horton D.L."/>
            <person name="Alikhan N.F."/>
            <person name="Baker D."/>
            <person name="Gharbi K."/>
            <person name="Hall N."/>
            <person name="Watson M."/>
            <person name="Adriaenssens E.M."/>
            <person name="Foster-Nyarko E."/>
            <person name="Jarju S."/>
            <person name="Secka A."/>
            <person name="Antonio M."/>
            <person name="Oren A."/>
            <person name="Chaudhuri R.R."/>
            <person name="La Ragione R."/>
            <person name="Hildebrand F."/>
            <person name="Pallen M.J."/>
        </authorList>
    </citation>
    <scope>NUCLEOTIDE SEQUENCE</scope>
    <source>
        <strain evidence="1">ChiW17-6978</strain>
    </source>
</reference>
<proteinExistence type="predicted"/>
<keyword evidence="1" id="KW-0413">Isomerase</keyword>
<dbReference type="Proteomes" id="UP000886758">
    <property type="component" value="Unassembled WGS sequence"/>
</dbReference>
<dbReference type="AlphaFoldDB" id="A0A9D1KJ72"/>